<protein>
    <submittedName>
        <fullName evidence="2">Uncharacterized protein</fullName>
    </submittedName>
</protein>
<evidence type="ECO:0000256" key="1">
    <source>
        <dbReference type="SAM" id="MobiDB-lite"/>
    </source>
</evidence>
<comment type="caution">
    <text evidence="2">The sequence shown here is derived from an EMBL/GenBank/DDBJ whole genome shotgun (WGS) entry which is preliminary data.</text>
</comment>
<evidence type="ECO:0000313" key="3">
    <source>
        <dbReference type="Proteomes" id="UP000078340"/>
    </source>
</evidence>
<accession>A0A179HPU4</accession>
<sequence>MTSIGIFGVPHALFEISLSVPDAALCRRLARPQCAEPPHFMHVVSFPVQHTDRNSLPTHTHIGTWGNIPAAGLPSRPIKASRWQHCDRPTSPARFDRSPVSLR</sequence>
<feature type="region of interest" description="Disordered" evidence="1">
    <location>
        <begin position="79"/>
        <end position="103"/>
    </location>
</feature>
<name>A0A179HPU4_PURLI</name>
<dbReference type="EMBL" id="LSBI01000003">
    <property type="protein sequence ID" value="OAQ91363.1"/>
    <property type="molecule type" value="Genomic_DNA"/>
</dbReference>
<reference evidence="2 3" key="1">
    <citation type="submission" date="2016-02" db="EMBL/GenBank/DDBJ databases">
        <title>Biosynthesis of antibiotic leucinostatins and their inhibition on Phytophthora in bio-control Purpureocillium lilacinum.</title>
        <authorList>
            <person name="Wang G."/>
            <person name="Liu Z."/>
            <person name="Lin R."/>
            <person name="Li E."/>
            <person name="Mao Z."/>
            <person name="Ling J."/>
            <person name="Yin W."/>
            <person name="Xie B."/>
        </authorList>
    </citation>
    <scope>NUCLEOTIDE SEQUENCE [LARGE SCALE GENOMIC DNA]</scope>
    <source>
        <strain evidence="2">PLFJ-1</strain>
    </source>
</reference>
<organism evidence="2 3">
    <name type="scientific">Purpureocillium lilacinum</name>
    <name type="common">Paecilomyces lilacinus</name>
    <dbReference type="NCBI Taxonomy" id="33203"/>
    <lineage>
        <taxon>Eukaryota</taxon>
        <taxon>Fungi</taxon>
        <taxon>Dikarya</taxon>
        <taxon>Ascomycota</taxon>
        <taxon>Pezizomycotina</taxon>
        <taxon>Sordariomycetes</taxon>
        <taxon>Hypocreomycetidae</taxon>
        <taxon>Hypocreales</taxon>
        <taxon>Ophiocordycipitaceae</taxon>
        <taxon>Purpureocillium</taxon>
    </lineage>
</organism>
<proteinExistence type="predicted"/>
<evidence type="ECO:0000313" key="2">
    <source>
        <dbReference type="EMBL" id="OAQ91363.1"/>
    </source>
</evidence>
<dbReference type="Proteomes" id="UP000078340">
    <property type="component" value="Unassembled WGS sequence"/>
</dbReference>
<dbReference type="AlphaFoldDB" id="A0A179HPU4"/>
<gene>
    <name evidence="2" type="ORF">VFPFJ_03103</name>
</gene>